<gene>
    <name evidence="2" type="ORF">CMV_016131</name>
</gene>
<reference evidence="2" key="1">
    <citation type="submission" date="2020-03" db="EMBL/GenBank/DDBJ databases">
        <title>Castanea mollissima Vanexum genome sequencing.</title>
        <authorList>
            <person name="Staton M."/>
        </authorList>
    </citation>
    <scope>NUCLEOTIDE SEQUENCE</scope>
    <source>
        <tissue evidence="2">Leaf</tissue>
    </source>
</reference>
<evidence type="ECO:0000256" key="1">
    <source>
        <dbReference type="SAM" id="MobiDB-lite"/>
    </source>
</evidence>
<dbReference type="Proteomes" id="UP000737018">
    <property type="component" value="Unassembled WGS sequence"/>
</dbReference>
<accession>A0A8J4R8I2</accession>
<feature type="compositionally biased region" description="Low complexity" evidence="1">
    <location>
        <begin position="1"/>
        <end position="10"/>
    </location>
</feature>
<dbReference type="OrthoDB" id="7759664at2759"/>
<evidence type="ECO:0000313" key="2">
    <source>
        <dbReference type="EMBL" id="KAF3959014.1"/>
    </source>
</evidence>
<dbReference type="AlphaFoldDB" id="A0A8J4R8I2"/>
<sequence>MPSTRPSSSKRSTRSPKPRPTTTTTTARIRPDPTPFCQNPTRFWDLILECLASYANAILMKILELGCGEKAEYRVAWNGCVLHSRVSGVYVLCLKTIFFVELCPPETRKLLERLVNYVIYEN</sequence>
<protein>
    <submittedName>
        <fullName evidence="2">Uncharacterized protein</fullName>
    </submittedName>
</protein>
<proteinExistence type="predicted"/>
<comment type="caution">
    <text evidence="2">The sequence shown here is derived from an EMBL/GenBank/DDBJ whole genome shotgun (WGS) entry which is preliminary data.</text>
</comment>
<organism evidence="2 3">
    <name type="scientific">Castanea mollissima</name>
    <name type="common">Chinese chestnut</name>
    <dbReference type="NCBI Taxonomy" id="60419"/>
    <lineage>
        <taxon>Eukaryota</taxon>
        <taxon>Viridiplantae</taxon>
        <taxon>Streptophyta</taxon>
        <taxon>Embryophyta</taxon>
        <taxon>Tracheophyta</taxon>
        <taxon>Spermatophyta</taxon>
        <taxon>Magnoliopsida</taxon>
        <taxon>eudicotyledons</taxon>
        <taxon>Gunneridae</taxon>
        <taxon>Pentapetalae</taxon>
        <taxon>rosids</taxon>
        <taxon>fabids</taxon>
        <taxon>Fagales</taxon>
        <taxon>Fagaceae</taxon>
        <taxon>Castanea</taxon>
    </lineage>
</organism>
<evidence type="ECO:0000313" key="3">
    <source>
        <dbReference type="Proteomes" id="UP000737018"/>
    </source>
</evidence>
<dbReference type="EMBL" id="JRKL02002426">
    <property type="protein sequence ID" value="KAF3959014.1"/>
    <property type="molecule type" value="Genomic_DNA"/>
</dbReference>
<name>A0A8J4R8I2_9ROSI</name>
<feature type="region of interest" description="Disordered" evidence="1">
    <location>
        <begin position="1"/>
        <end position="33"/>
    </location>
</feature>
<keyword evidence="3" id="KW-1185">Reference proteome</keyword>